<dbReference type="OrthoDB" id="9802252at2"/>
<reference evidence="2 3" key="1">
    <citation type="submission" date="2015-11" db="EMBL/GenBank/DDBJ databases">
        <title>Genome sequences of Lysobacter enzymogenes strain C3 and Lysobacter antibioticus ATCC 29479.</title>
        <authorList>
            <person name="Kobayashi D.Y."/>
        </authorList>
    </citation>
    <scope>NUCLEOTIDE SEQUENCE [LARGE SCALE GENOMIC DNA]</scope>
    <source>
        <strain evidence="2 3">C3</strain>
    </source>
</reference>
<accession>A0A0S2DIC2</accession>
<gene>
    <name evidence="2" type="ORF">GLE_2896</name>
</gene>
<dbReference type="PATRIC" id="fig|69.6.peg.2858"/>
<evidence type="ECO:0000313" key="2">
    <source>
        <dbReference type="EMBL" id="ALN58244.1"/>
    </source>
</evidence>
<dbReference type="InterPro" id="IPR023163">
    <property type="entry name" value="SMc04008-like_domain"/>
</dbReference>
<dbReference type="EMBL" id="CP013140">
    <property type="protein sequence ID" value="ALN58244.1"/>
    <property type="molecule type" value="Genomic_DNA"/>
</dbReference>
<protein>
    <recommendedName>
        <fullName evidence="1">SMc04008-like domain-containing protein</fullName>
    </recommendedName>
</protein>
<dbReference type="Proteomes" id="UP000061569">
    <property type="component" value="Chromosome"/>
</dbReference>
<evidence type="ECO:0000313" key="3">
    <source>
        <dbReference type="Proteomes" id="UP000061569"/>
    </source>
</evidence>
<dbReference type="Pfam" id="PF06844">
    <property type="entry name" value="DUF1244"/>
    <property type="match status" value="1"/>
</dbReference>
<name>A0A0S2DIC2_LYSEN</name>
<dbReference type="InterPro" id="IPR036810">
    <property type="entry name" value="SMc04008-like_sf"/>
</dbReference>
<feature type="domain" description="SMc04008-like" evidence="1">
    <location>
        <begin position="36"/>
        <end position="101"/>
    </location>
</feature>
<dbReference type="AlphaFoldDB" id="A0A0S2DIC2"/>
<dbReference type="SUPFAM" id="SSF158757">
    <property type="entry name" value="SMc04008-like"/>
    <property type="match status" value="1"/>
</dbReference>
<organism evidence="2 3">
    <name type="scientific">Lysobacter enzymogenes</name>
    <dbReference type="NCBI Taxonomy" id="69"/>
    <lineage>
        <taxon>Bacteria</taxon>
        <taxon>Pseudomonadati</taxon>
        <taxon>Pseudomonadota</taxon>
        <taxon>Gammaproteobacteria</taxon>
        <taxon>Lysobacterales</taxon>
        <taxon>Lysobacteraceae</taxon>
        <taxon>Lysobacter</taxon>
    </lineage>
</organism>
<dbReference type="Gene3D" id="1.10.3340.10">
    <property type="entry name" value="SMc04008-like"/>
    <property type="match status" value="1"/>
</dbReference>
<dbReference type="KEGG" id="lez:GLE_2896"/>
<proteinExistence type="predicted"/>
<dbReference type="STRING" id="69.GLE_2896"/>
<evidence type="ECO:0000259" key="1">
    <source>
        <dbReference type="Pfam" id="PF06844"/>
    </source>
</evidence>
<sequence>MTPTDPAAVPDAATEALQAAAFRRLLVHLMHERRDVQNIDLMILAGFCRNCLADWYRDAAGERGIELSKDQAREAIYGMPFAQWKAQYQQEATPEQLAAFEAAQKRHD</sequence>